<dbReference type="RefSeq" id="WP_089694622.1">
    <property type="nucleotide sequence ID" value="NZ_DALZIY010000004.1"/>
</dbReference>
<evidence type="ECO:0000313" key="2">
    <source>
        <dbReference type="EMBL" id="SEH40673.1"/>
    </source>
</evidence>
<protein>
    <submittedName>
        <fullName evidence="2">Catechol 2,3-dioxygenase</fullName>
    </submittedName>
</protein>
<name>A0A1H6I2Z5_CHRCI</name>
<dbReference type="Proteomes" id="UP000198561">
    <property type="component" value="Unassembled WGS sequence"/>
</dbReference>
<keyword evidence="2" id="KW-0223">Dioxygenase</keyword>
<dbReference type="InterPro" id="IPR029068">
    <property type="entry name" value="Glyas_Bleomycin-R_OHBP_Dase"/>
</dbReference>
<reference evidence="2 3" key="1">
    <citation type="submission" date="2016-10" db="EMBL/GenBank/DDBJ databases">
        <authorList>
            <person name="de Groot N.N."/>
        </authorList>
    </citation>
    <scope>NUCLEOTIDE SEQUENCE [LARGE SCALE GENOMIC DNA]</scope>
    <source>
        <strain evidence="2 3">DSM 23031</strain>
    </source>
</reference>
<dbReference type="OrthoDB" id="375220at2"/>
<evidence type="ECO:0000313" key="3">
    <source>
        <dbReference type="Proteomes" id="UP000198561"/>
    </source>
</evidence>
<feature type="domain" description="VOC" evidence="1">
    <location>
        <begin position="4"/>
        <end position="127"/>
    </location>
</feature>
<dbReference type="Gene3D" id="3.10.180.10">
    <property type="entry name" value="2,3-Dihydroxybiphenyl 1,2-Dioxygenase, domain 1"/>
    <property type="match status" value="1"/>
</dbReference>
<dbReference type="EMBL" id="FNWQ01000005">
    <property type="protein sequence ID" value="SEH40673.1"/>
    <property type="molecule type" value="Genomic_DNA"/>
</dbReference>
<gene>
    <name evidence="2" type="ORF">SAMN05421593_3812</name>
</gene>
<proteinExistence type="predicted"/>
<dbReference type="CDD" id="cd06587">
    <property type="entry name" value="VOC"/>
    <property type="match status" value="1"/>
</dbReference>
<dbReference type="PANTHER" id="PTHR21366:SF31">
    <property type="entry name" value="METALLOTHIOL TRANSFERASE FOSB"/>
    <property type="match status" value="1"/>
</dbReference>
<dbReference type="STRING" id="680127.SAMN05421593_3812"/>
<dbReference type="InterPro" id="IPR004360">
    <property type="entry name" value="Glyas_Fos-R_dOase_dom"/>
</dbReference>
<dbReference type="SUPFAM" id="SSF54593">
    <property type="entry name" value="Glyoxalase/Bleomycin resistance protein/Dihydroxybiphenyl dioxygenase"/>
    <property type="match status" value="1"/>
</dbReference>
<evidence type="ECO:0000259" key="1">
    <source>
        <dbReference type="PROSITE" id="PS51819"/>
    </source>
</evidence>
<dbReference type="InterPro" id="IPR037523">
    <property type="entry name" value="VOC_core"/>
</dbReference>
<dbReference type="PANTHER" id="PTHR21366">
    <property type="entry name" value="GLYOXALASE FAMILY PROTEIN"/>
    <property type="match status" value="1"/>
</dbReference>
<accession>A0A1H6I2Z5</accession>
<dbReference type="AlphaFoldDB" id="A0A1H6I2Z5"/>
<dbReference type="PROSITE" id="PS51819">
    <property type="entry name" value="VOC"/>
    <property type="match status" value="1"/>
</dbReference>
<organism evidence="2 3">
    <name type="scientific">Chryseobacterium culicis</name>
    <dbReference type="NCBI Taxonomy" id="680127"/>
    <lineage>
        <taxon>Bacteria</taxon>
        <taxon>Pseudomonadati</taxon>
        <taxon>Bacteroidota</taxon>
        <taxon>Flavobacteriia</taxon>
        <taxon>Flavobacteriales</taxon>
        <taxon>Weeksellaceae</taxon>
        <taxon>Chryseobacterium group</taxon>
        <taxon>Chryseobacterium</taxon>
    </lineage>
</organism>
<dbReference type="GO" id="GO:0051213">
    <property type="term" value="F:dioxygenase activity"/>
    <property type="evidence" value="ECO:0007669"/>
    <property type="project" value="UniProtKB-KW"/>
</dbReference>
<dbReference type="InterPro" id="IPR050383">
    <property type="entry name" value="GlyoxalaseI/FosfomycinResist"/>
</dbReference>
<sequence>MIKGLYETHVQVSNLENAIQFYTEVLGLKLAHRDETRPIAFLWVGEGKEFMLGLWEQKENLQTRHFAFSSSTEDILNYSVEFLKKKDLQPYNFLKNGSIEPMVFAWMPALAIYFNDPDGNQLEFISILEGEGKPELGVLSYEEWMKQANH</sequence>
<dbReference type="Pfam" id="PF00903">
    <property type="entry name" value="Glyoxalase"/>
    <property type="match status" value="1"/>
</dbReference>
<keyword evidence="2" id="KW-0560">Oxidoreductase</keyword>